<dbReference type="RefSeq" id="WP_131409379.1">
    <property type="nucleotide sequence ID" value="NZ_SJTG01000002.1"/>
</dbReference>
<organism evidence="2 3">
    <name type="scientific">Dyella soli</name>
    <dbReference type="NCBI Taxonomy" id="522319"/>
    <lineage>
        <taxon>Bacteria</taxon>
        <taxon>Pseudomonadati</taxon>
        <taxon>Pseudomonadota</taxon>
        <taxon>Gammaproteobacteria</taxon>
        <taxon>Lysobacterales</taxon>
        <taxon>Rhodanobacteraceae</taxon>
        <taxon>Dyella</taxon>
    </lineage>
</organism>
<feature type="signal peptide" evidence="1">
    <location>
        <begin position="1"/>
        <end position="25"/>
    </location>
</feature>
<reference evidence="2 3" key="1">
    <citation type="submission" date="2019-02" db="EMBL/GenBank/DDBJ databases">
        <title>Dyella amyloliquefaciens sp. nov., isolated from forest soil.</title>
        <authorList>
            <person name="Gao Z.-H."/>
            <person name="Qiu L.-H."/>
        </authorList>
    </citation>
    <scope>NUCLEOTIDE SEQUENCE [LARGE SCALE GENOMIC DNA]</scope>
    <source>
        <strain evidence="2 3">KACC 12747</strain>
    </source>
</reference>
<keyword evidence="1" id="KW-0732">Signal</keyword>
<comment type="caution">
    <text evidence="2">The sequence shown here is derived from an EMBL/GenBank/DDBJ whole genome shotgun (WGS) entry which is preliminary data.</text>
</comment>
<accession>A0A4R0YPM3</accession>
<feature type="chain" id="PRO_5020301334" evidence="1">
    <location>
        <begin position="26"/>
        <end position="95"/>
    </location>
</feature>
<dbReference type="EMBL" id="SJTG01000002">
    <property type="protein sequence ID" value="TCI10897.1"/>
    <property type="molecule type" value="Genomic_DNA"/>
</dbReference>
<proteinExistence type="predicted"/>
<gene>
    <name evidence="2" type="ORF">EZM97_18840</name>
</gene>
<sequence>MYPHSLQAPVASLMAALSVALQAPAPDHTAPPSLLTPDQWVLLRSIRVRSPVSVLVPGHFADMRHLLEQHLIALSRTQVCITMRGMESLWYHRLH</sequence>
<keyword evidence="3" id="KW-1185">Reference proteome</keyword>
<name>A0A4R0YPM3_9GAMM</name>
<evidence type="ECO:0000256" key="1">
    <source>
        <dbReference type="SAM" id="SignalP"/>
    </source>
</evidence>
<protein>
    <submittedName>
        <fullName evidence="2">Uncharacterized protein</fullName>
    </submittedName>
</protein>
<evidence type="ECO:0000313" key="3">
    <source>
        <dbReference type="Proteomes" id="UP000291822"/>
    </source>
</evidence>
<dbReference type="Proteomes" id="UP000291822">
    <property type="component" value="Unassembled WGS sequence"/>
</dbReference>
<evidence type="ECO:0000313" key="2">
    <source>
        <dbReference type="EMBL" id="TCI10897.1"/>
    </source>
</evidence>
<dbReference type="AlphaFoldDB" id="A0A4R0YPM3"/>